<proteinExistence type="predicted"/>
<feature type="region of interest" description="Disordered" evidence="1">
    <location>
        <begin position="397"/>
        <end position="430"/>
    </location>
</feature>
<evidence type="ECO:0000256" key="1">
    <source>
        <dbReference type="SAM" id="MobiDB-lite"/>
    </source>
</evidence>
<protein>
    <recommendedName>
        <fullName evidence="4">CCHC-type domain-containing protein</fullName>
    </recommendedName>
</protein>
<feature type="compositionally biased region" description="Low complexity" evidence="1">
    <location>
        <begin position="397"/>
        <end position="406"/>
    </location>
</feature>
<name>A0A1R0GS56_9FUNG</name>
<feature type="compositionally biased region" description="Basic and acidic residues" evidence="1">
    <location>
        <begin position="1"/>
        <end position="11"/>
    </location>
</feature>
<evidence type="ECO:0008006" key="4">
    <source>
        <dbReference type="Google" id="ProtNLM"/>
    </source>
</evidence>
<sequence length="477" mass="53979">MDSYHYRDTLKRGGLQNFTQNKVPQRGNATQKTAECNNPPKYSKPDSTDNVEVSVRHLLDGTPQKKLKKLCSNGSDKKVGMSWTQFRDEGRGAFEASKSISKHLPNLYFSMQEDFKVRTTYFIFHSVADAEELMKKYIIFDGKKIELYQTVRYEEKVTVINIPNYRDVDILSITEMIKTQLGPLGTIKDISALAIKGTKVFLPYGIRIFFCKNDADTELPLFLIHDDGKINLFHQGCKAACSFCKQSGHWKSDCKELKLKKTSLKNSKEENSSYIFLNQVPGAVNQGTEMEKSMERKQVNREMATKNIHGPKKNMANDIKGMKIKLIKSPKSVAGVFPKPEKTQNTQANTKGDDKAREMKKENNPRDDLVLMEPKSCENMTALELDDYFGDNNSSELSDLDISGSDSDFKRIKKEPGLSSDGYISESDPSSKKYIEAARNARNGNITIDQFMEVESIVFEDLKNERSSNPPGAPMEQ</sequence>
<dbReference type="STRING" id="133383.A0A1R0GS56"/>
<organism evidence="2 3">
    <name type="scientific">Smittium mucronatum</name>
    <dbReference type="NCBI Taxonomy" id="133383"/>
    <lineage>
        <taxon>Eukaryota</taxon>
        <taxon>Fungi</taxon>
        <taxon>Fungi incertae sedis</taxon>
        <taxon>Zoopagomycota</taxon>
        <taxon>Kickxellomycotina</taxon>
        <taxon>Harpellomycetes</taxon>
        <taxon>Harpellales</taxon>
        <taxon>Legeriomycetaceae</taxon>
        <taxon>Smittium</taxon>
    </lineage>
</organism>
<feature type="compositionally biased region" description="Polar residues" evidence="1">
    <location>
        <begin position="16"/>
        <end position="36"/>
    </location>
</feature>
<feature type="compositionally biased region" description="Basic and acidic residues" evidence="1">
    <location>
        <begin position="407"/>
        <end position="416"/>
    </location>
</feature>
<gene>
    <name evidence="2" type="ORF">AYI68_g6216</name>
</gene>
<feature type="region of interest" description="Disordered" evidence="1">
    <location>
        <begin position="334"/>
        <end position="364"/>
    </location>
</feature>
<evidence type="ECO:0000313" key="3">
    <source>
        <dbReference type="Proteomes" id="UP000187455"/>
    </source>
</evidence>
<feature type="region of interest" description="Disordered" evidence="1">
    <location>
        <begin position="1"/>
        <end position="50"/>
    </location>
</feature>
<keyword evidence="3" id="KW-1185">Reference proteome</keyword>
<evidence type="ECO:0000313" key="2">
    <source>
        <dbReference type="EMBL" id="OLY79709.1"/>
    </source>
</evidence>
<reference evidence="2 3" key="1">
    <citation type="journal article" date="2016" name="Mol. Biol. Evol.">
        <title>Genome-Wide Survey of Gut Fungi (Harpellales) Reveals the First Horizontally Transferred Ubiquitin Gene from a Mosquito Host.</title>
        <authorList>
            <person name="Wang Y."/>
            <person name="White M.M."/>
            <person name="Kvist S."/>
            <person name="Moncalvo J.M."/>
        </authorList>
    </citation>
    <scope>NUCLEOTIDE SEQUENCE [LARGE SCALE GENOMIC DNA]</scope>
    <source>
        <strain evidence="2 3">ALG-7-W6</strain>
    </source>
</reference>
<dbReference type="OrthoDB" id="10641745at2759"/>
<feature type="compositionally biased region" description="Basic and acidic residues" evidence="1">
    <location>
        <begin position="351"/>
        <end position="364"/>
    </location>
</feature>
<dbReference type="Proteomes" id="UP000187455">
    <property type="component" value="Unassembled WGS sequence"/>
</dbReference>
<dbReference type="AlphaFoldDB" id="A0A1R0GS56"/>
<comment type="caution">
    <text evidence="2">The sequence shown here is derived from an EMBL/GenBank/DDBJ whole genome shotgun (WGS) entry which is preliminary data.</text>
</comment>
<dbReference type="EMBL" id="LSSL01004160">
    <property type="protein sequence ID" value="OLY79709.1"/>
    <property type="molecule type" value="Genomic_DNA"/>
</dbReference>
<accession>A0A1R0GS56</accession>